<accession>A0A5B0R5S9</accession>
<gene>
    <name evidence="2" type="ORF">PGTUg99_003622</name>
</gene>
<dbReference type="Proteomes" id="UP000325313">
    <property type="component" value="Unassembled WGS sequence"/>
</dbReference>
<evidence type="ECO:0000256" key="1">
    <source>
        <dbReference type="SAM" id="MobiDB-lite"/>
    </source>
</evidence>
<protein>
    <submittedName>
        <fullName evidence="2">Uncharacterized protein</fullName>
    </submittedName>
</protein>
<proteinExistence type="predicted"/>
<dbReference type="AlphaFoldDB" id="A0A5B0R5S9"/>
<comment type="caution">
    <text evidence="2">The sequence shown here is derived from an EMBL/GenBank/DDBJ whole genome shotgun (WGS) entry which is preliminary data.</text>
</comment>
<feature type="compositionally biased region" description="Low complexity" evidence="1">
    <location>
        <begin position="1"/>
        <end position="36"/>
    </location>
</feature>
<feature type="region of interest" description="Disordered" evidence="1">
    <location>
        <begin position="64"/>
        <end position="96"/>
    </location>
</feature>
<dbReference type="EMBL" id="VDEP01000240">
    <property type="protein sequence ID" value="KAA1120870.1"/>
    <property type="molecule type" value="Genomic_DNA"/>
</dbReference>
<organism evidence="2 3">
    <name type="scientific">Puccinia graminis f. sp. tritici</name>
    <dbReference type="NCBI Taxonomy" id="56615"/>
    <lineage>
        <taxon>Eukaryota</taxon>
        <taxon>Fungi</taxon>
        <taxon>Dikarya</taxon>
        <taxon>Basidiomycota</taxon>
        <taxon>Pucciniomycotina</taxon>
        <taxon>Pucciniomycetes</taxon>
        <taxon>Pucciniales</taxon>
        <taxon>Pucciniaceae</taxon>
        <taxon>Puccinia</taxon>
    </lineage>
</organism>
<evidence type="ECO:0000313" key="3">
    <source>
        <dbReference type="Proteomes" id="UP000325313"/>
    </source>
</evidence>
<feature type="region of interest" description="Disordered" evidence="1">
    <location>
        <begin position="1"/>
        <end position="52"/>
    </location>
</feature>
<sequence>MSSSSSSIPISLSLSSTSSLSSSGSSLATAGLLSTTSPPPPTTNINTSSKISPLKGALNRVKNIPSSLKPSNLITSSANRTKSKSPNRLPQPSNLKLKSVPSIDLNNAIGMCSIEINRATGLPYWKAVTRLSFDMDPFVIISFGKKVSSTS</sequence>
<reference evidence="2 3" key="1">
    <citation type="submission" date="2019-05" db="EMBL/GenBank/DDBJ databases">
        <title>Emergence of the Ug99 lineage of the wheat stem rust pathogen through somatic hybridization.</title>
        <authorList>
            <person name="Li F."/>
            <person name="Upadhyaya N.M."/>
            <person name="Sperschneider J."/>
            <person name="Matny O."/>
            <person name="Nguyen-Phuc H."/>
            <person name="Mago R."/>
            <person name="Raley C."/>
            <person name="Miller M.E."/>
            <person name="Silverstein K.A.T."/>
            <person name="Henningsen E."/>
            <person name="Hirsch C.D."/>
            <person name="Visser B."/>
            <person name="Pretorius Z.A."/>
            <person name="Steffenson B.J."/>
            <person name="Schwessinger B."/>
            <person name="Dodds P.N."/>
            <person name="Figueroa M."/>
        </authorList>
    </citation>
    <scope>NUCLEOTIDE SEQUENCE [LARGE SCALE GENOMIC DNA]</scope>
    <source>
        <strain evidence="2 3">Ug99</strain>
    </source>
</reference>
<name>A0A5B0R5S9_PUCGR</name>
<evidence type="ECO:0000313" key="2">
    <source>
        <dbReference type="EMBL" id="KAA1120870.1"/>
    </source>
</evidence>